<organism evidence="8 9">
    <name type="scientific">Vibrio agarivorans</name>
    <dbReference type="NCBI Taxonomy" id="153622"/>
    <lineage>
        <taxon>Bacteria</taxon>
        <taxon>Pseudomonadati</taxon>
        <taxon>Pseudomonadota</taxon>
        <taxon>Gammaproteobacteria</taxon>
        <taxon>Vibrionales</taxon>
        <taxon>Vibrionaceae</taxon>
        <taxon>Vibrio</taxon>
    </lineage>
</organism>
<dbReference type="PANTHER" id="PTHR30009">
    <property type="entry name" value="CYTOCHROME C-TYPE SYNTHESIS PROTEIN AND PTS TRANSMEMBRANE COMPONENT"/>
    <property type="match status" value="1"/>
</dbReference>
<dbReference type="Pfam" id="PF00367">
    <property type="entry name" value="PTS_EIIB"/>
    <property type="match status" value="1"/>
</dbReference>
<keyword evidence="9" id="KW-1185">Reference proteome</keyword>
<keyword evidence="4" id="KW-0598">Phosphotransferase system</keyword>
<dbReference type="Proteomes" id="UP001169719">
    <property type="component" value="Unassembled WGS sequence"/>
</dbReference>
<sequence>MLIELLKQLASACKKLASDSINPSPDIERQVEAILEAIGGVENILETGACASRLRLELITTEFVDRQQLQQTGAYGVIVLDEKNVHIVYGFKANLYSQVIESRLVSLN</sequence>
<evidence type="ECO:0000313" key="8">
    <source>
        <dbReference type="EMBL" id="MDN2481291.1"/>
    </source>
</evidence>
<protein>
    <submittedName>
        <fullName evidence="8">PTS transporter subunit EIIB</fullName>
    </submittedName>
</protein>
<dbReference type="InterPro" id="IPR001996">
    <property type="entry name" value="PTS_IIB_1"/>
</dbReference>
<evidence type="ECO:0000256" key="4">
    <source>
        <dbReference type="ARBA" id="ARBA00022683"/>
    </source>
</evidence>
<comment type="caution">
    <text evidence="8">The sequence shown here is derived from an EMBL/GenBank/DDBJ whole genome shotgun (WGS) entry which is preliminary data.</text>
</comment>
<dbReference type="PROSITE" id="PS51098">
    <property type="entry name" value="PTS_EIIB_TYPE_1"/>
    <property type="match status" value="1"/>
</dbReference>
<gene>
    <name evidence="8" type="ORF">QWJ08_07770</name>
</gene>
<feature type="domain" description="PTS EIIB type-1" evidence="7">
    <location>
        <begin position="28"/>
        <end position="108"/>
    </location>
</feature>
<dbReference type="EMBL" id="JAUEOZ010000001">
    <property type="protein sequence ID" value="MDN2481291.1"/>
    <property type="molecule type" value="Genomic_DNA"/>
</dbReference>
<keyword evidence="2" id="KW-0762">Sugar transport</keyword>
<dbReference type="InterPro" id="IPR036878">
    <property type="entry name" value="Glu_permease_IIB"/>
</dbReference>
<keyword evidence="5" id="KW-0418">Kinase</keyword>
<evidence type="ECO:0000313" key="9">
    <source>
        <dbReference type="Proteomes" id="UP001169719"/>
    </source>
</evidence>
<name>A0ABT7XZU0_9VIBR</name>
<evidence type="ECO:0000256" key="3">
    <source>
        <dbReference type="ARBA" id="ARBA00022679"/>
    </source>
</evidence>
<feature type="active site" description="Phosphocysteine intermediate; for EIIB activity" evidence="6">
    <location>
        <position position="50"/>
    </location>
</feature>
<dbReference type="Gene3D" id="3.30.1360.60">
    <property type="entry name" value="Glucose permease domain IIB"/>
    <property type="match status" value="1"/>
</dbReference>
<evidence type="ECO:0000259" key="7">
    <source>
        <dbReference type="PROSITE" id="PS51098"/>
    </source>
</evidence>
<evidence type="ECO:0000256" key="5">
    <source>
        <dbReference type="ARBA" id="ARBA00022777"/>
    </source>
</evidence>
<proteinExistence type="predicted"/>
<dbReference type="InterPro" id="IPR018113">
    <property type="entry name" value="PTrfase_EIIB_Cys"/>
</dbReference>
<dbReference type="InterPro" id="IPR050429">
    <property type="entry name" value="PTS_Glucose_EIICBA"/>
</dbReference>
<evidence type="ECO:0000256" key="2">
    <source>
        <dbReference type="ARBA" id="ARBA00022597"/>
    </source>
</evidence>
<evidence type="ECO:0000256" key="1">
    <source>
        <dbReference type="ARBA" id="ARBA00022448"/>
    </source>
</evidence>
<keyword evidence="3" id="KW-0808">Transferase</keyword>
<dbReference type="PANTHER" id="PTHR30009:SF4">
    <property type="entry name" value="PTS SYSTEM N-ACETYLGLUCOSAMINE-SPECIFIC EIICBA COMPONENT"/>
    <property type="match status" value="1"/>
</dbReference>
<accession>A0ABT7XZU0</accession>
<evidence type="ECO:0000256" key="6">
    <source>
        <dbReference type="PROSITE-ProRule" id="PRU00421"/>
    </source>
</evidence>
<reference evidence="8" key="1">
    <citation type="submission" date="2024-05" db="EMBL/GenBank/DDBJ databases">
        <title>Genome Sequences of Four Agar- Degrading Marine Bacteria.</title>
        <authorList>
            <person name="Phillips E.K."/>
            <person name="Shaffer J.C."/>
            <person name="Henson M.W."/>
            <person name="Temperton B."/>
            <person name="Thrash C.J."/>
            <person name="Martin M.O."/>
        </authorList>
    </citation>
    <scope>NUCLEOTIDE SEQUENCE</scope>
    <source>
        <strain evidence="8">EKP203</strain>
    </source>
</reference>
<dbReference type="SUPFAM" id="SSF55604">
    <property type="entry name" value="Glucose permease domain IIB"/>
    <property type="match status" value="1"/>
</dbReference>
<dbReference type="RefSeq" id="WP_289961418.1">
    <property type="nucleotide sequence ID" value="NZ_JAUEOZ010000001.1"/>
</dbReference>
<keyword evidence="1" id="KW-0813">Transport</keyword>